<sequence>MSPQAMLNGKSSQVTEQAVEVIHQRIQQNTYAVGSALPSQRDLALQLGISRASLREALTRLAALGLLEIKAGKGVYVISQHSQAAEQWDGEHRVSLKDFYQLRYVLEGFCALLACEYLTEQDKSTLQQHYQSLASAIKQQNWQAASEFDYAFHQHIIELSHNQSIIQTLKMHTEWIKKSQILPFVQPNLAFKTIQEHELILQALFNQDAAAAEKAMQAHIIGAAQRAGVYFSRHNSSI</sequence>
<evidence type="ECO:0000313" key="7">
    <source>
        <dbReference type="Proteomes" id="UP000013034"/>
    </source>
</evidence>
<dbReference type="CDD" id="cd07377">
    <property type="entry name" value="WHTH_GntR"/>
    <property type="match status" value="1"/>
</dbReference>
<reference evidence="6 8" key="2">
    <citation type="submission" date="2019-10" db="EMBL/GenBank/DDBJ databases">
        <authorList>
            <person name="Karimi E."/>
        </authorList>
    </citation>
    <scope>NUCLEOTIDE SEQUENCE [LARGE SCALE GENOMIC DNA]</scope>
    <source>
        <strain evidence="6">Acinetobacter sp. 8BE</strain>
    </source>
</reference>
<dbReference type="InterPro" id="IPR036390">
    <property type="entry name" value="WH_DNA-bd_sf"/>
</dbReference>
<dbReference type="PRINTS" id="PR00035">
    <property type="entry name" value="HTHGNTR"/>
</dbReference>
<keyword evidence="1" id="KW-0805">Transcription regulation</keyword>
<dbReference type="Pfam" id="PF07729">
    <property type="entry name" value="FCD"/>
    <property type="match status" value="1"/>
</dbReference>
<protein>
    <submittedName>
        <fullName evidence="6">Putative transcriptional regulator (GntR family)</fullName>
    </submittedName>
</protein>
<dbReference type="RefSeq" id="WP_004654252.1">
    <property type="nucleotide sequence ID" value="NZ_KB849179.1"/>
</dbReference>
<dbReference type="InterPro" id="IPR011711">
    <property type="entry name" value="GntR_C"/>
</dbReference>
<dbReference type="GO" id="GO:0003700">
    <property type="term" value="F:DNA-binding transcription factor activity"/>
    <property type="evidence" value="ECO:0007669"/>
    <property type="project" value="InterPro"/>
</dbReference>
<keyword evidence="2" id="KW-0238">DNA-binding</keyword>
<evidence type="ECO:0000256" key="3">
    <source>
        <dbReference type="ARBA" id="ARBA00023163"/>
    </source>
</evidence>
<dbReference type="InterPro" id="IPR036388">
    <property type="entry name" value="WH-like_DNA-bd_sf"/>
</dbReference>
<dbReference type="SMART" id="SM00895">
    <property type="entry name" value="FCD"/>
    <property type="match status" value="1"/>
</dbReference>
<name>A0A653K0V0_9GAMM</name>
<dbReference type="Gene3D" id="1.10.10.10">
    <property type="entry name" value="Winged helix-like DNA-binding domain superfamily/Winged helix DNA-binding domain"/>
    <property type="match status" value="1"/>
</dbReference>
<keyword evidence="7" id="KW-1185">Reference proteome</keyword>
<gene>
    <name evidence="6" type="ORF">ACI8B_100041</name>
    <name evidence="5" type="ORF">F993_01960</name>
</gene>
<keyword evidence="3" id="KW-0804">Transcription</keyword>
<dbReference type="PANTHER" id="PTHR43537:SF5">
    <property type="entry name" value="UXU OPERON TRANSCRIPTIONAL REGULATOR"/>
    <property type="match status" value="1"/>
</dbReference>
<dbReference type="PANTHER" id="PTHR43537">
    <property type="entry name" value="TRANSCRIPTIONAL REGULATOR, GNTR FAMILY"/>
    <property type="match status" value="1"/>
</dbReference>
<dbReference type="InterPro" id="IPR000524">
    <property type="entry name" value="Tscrpt_reg_HTH_GntR"/>
</dbReference>
<reference evidence="5 7" key="1">
    <citation type="submission" date="2013-02" db="EMBL/GenBank/DDBJ databases">
        <title>The Genome Sequence of Acinetobacter sp. NIPH 809.</title>
        <authorList>
            <consortium name="The Broad Institute Genome Sequencing Platform"/>
            <consortium name="The Broad Institute Genome Sequencing Center for Infectious Disease"/>
            <person name="Cerqueira G."/>
            <person name="Feldgarden M."/>
            <person name="Courvalin P."/>
            <person name="Perichon B."/>
            <person name="Grillot-Courvalin C."/>
            <person name="Clermont D."/>
            <person name="Rocha E."/>
            <person name="Yoon E.-J."/>
            <person name="Nemec A."/>
            <person name="Walker B."/>
            <person name="Young S.K."/>
            <person name="Zeng Q."/>
            <person name="Gargeya S."/>
            <person name="Fitzgerald M."/>
            <person name="Haas B."/>
            <person name="Abouelleil A."/>
            <person name="Alvarado L."/>
            <person name="Arachchi H.M."/>
            <person name="Berlin A.M."/>
            <person name="Chapman S.B."/>
            <person name="Dewar J."/>
            <person name="Goldberg J."/>
            <person name="Griggs A."/>
            <person name="Gujja S."/>
            <person name="Hansen M."/>
            <person name="Howarth C."/>
            <person name="Imamovic A."/>
            <person name="Larimer J."/>
            <person name="McCowan C."/>
            <person name="Murphy C."/>
            <person name="Neiman D."/>
            <person name="Pearson M."/>
            <person name="Priest M."/>
            <person name="Roberts A."/>
            <person name="Saif S."/>
            <person name="Shea T."/>
            <person name="Sisk P."/>
            <person name="Sykes S."/>
            <person name="Wortman J."/>
            <person name="Nusbaum C."/>
            <person name="Birren B."/>
        </authorList>
    </citation>
    <scope>NUCLEOTIDE SEQUENCE [LARGE SCALE GENOMIC DNA]</scope>
    <source>
        <strain evidence="5 7">NIPH 809</strain>
    </source>
</reference>
<organism evidence="6 8">
    <name type="scientific">Acinetobacter proteolyticus</name>
    <dbReference type="NCBI Taxonomy" id="1776741"/>
    <lineage>
        <taxon>Bacteria</taxon>
        <taxon>Pseudomonadati</taxon>
        <taxon>Pseudomonadota</taxon>
        <taxon>Gammaproteobacteria</taxon>
        <taxon>Moraxellales</taxon>
        <taxon>Moraxellaceae</taxon>
        <taxon>Acinetobacter</taxon>
    </lineage>
</organism>
<dbReference type="InterPro" id="IPR008920">
    <property type="entry name" value="TF_FadR/GntR_C"/>
</dbReference>
<evidence type="ECO:0000256" key="1">
    <source>
        <dbReference type="ARBA" id="ARBA00023015"/>
    </source>
</evidence>
<proteinExistence type="predicted"/>
<evidence type="ECO:0000313" key="8">
    <source>
        <dbReference type="Proteomes" id="UP000430404"/>
    </source>
</evidence>
<evidence type="ECO:0000256" key="2">
    <source>
        <dbReference type="ARBA" id="ARBA00023125"/>
    </source>
</evidence>
<accession>A0A653K0V0</accession>
<dbReference type="EMBL" id="CABWKZ010000002">
    <property type="protein sequence ID" value="VXA53795.1"/>
    <property type="molecule type" value="Genomic_DNA"/>
</dbReference>
<evidence type="ECO:0000313" key="6">
    <source>
        <dbReference type="EMBL" id="VXA53795.1"/>
    </source>
</evidence>
<feature type="domain" description="HTH gntR-type" evidence="4">
    <location>
        <begin position="12"/>
        <end position="80"/>
    </location>
</feature>
<evidence type="ECO:0000313" key="5">
    <source>
        <dbReference type="EMBL" id="ENU23806.1"/>
    </source>
</evidence>
<dbReference type="GO" id="GO:0003677">
    <property type="term" value="F:DNA binding"/>
    <property type="evidence" value="ECO:0007669"/>
    <property type="project" value="UniProtKB-KW"/>
</dbReference>
<dbReference type="Proteomes" id="UP000013034">
    <property type="component" value="Unassembled WGS sequence"/>
</dbReference>
<dbReference type="SMART" id="SM00345">
    <property type="entry name" value="HTH_GNTR"/>
    <property type="match status" value="1"/>
</dbReference>
<dbReference type="SUPFAM" id="SSF46785">
    <property type="entry name" value="Winged helix' DNA-binding domain"/>
    <property type="match status" value="1"/>
</dbReference>
<dbReference type="AlphaFoldDB" id="A0A653K0V0"/>
<dbReference type="Proteomes" id="UP000430404">
    <property type="component" value="Unassembled WGS sequence"/>
</dbReference>
<dbReference type="EMBL" id="APOI01000015">
    <property type="protein sequence ID" value="ENU23806.1"/>
    <property type="molecule type" value="Genomic_DNA"/>
</dbReference>
<dbReference type="Gene3D" id="1.20.120.530">
    <property type="entry name" value="GntR ligand-binding domain-like"/>
    <property type="match status" value="1"/>
</dbReference>
<dbReference type="PROSITE" id="PS50949">
    <property type="entry name" value="HTH_GNTR"/>
    <property type="match status" value="1"/>
</dbReference>
<evidence type="ECO:0000259" key="4">
    <source>
        <dbReference type="PROSITE" id="PS50949"/>
    </source>
</evidence>
<dbReference type="SUPFAM" id="SSF48008">
    <property type="entry name" value="GntR ligand-binding domain-like"/>
    <property type="match status" value="1"/>
</dbReference>
<dbReference type="Pfam" id="PF00392">
    <property type="entry name" value="GntR"/>
    <property type="match status" value="1"/>
</dbReference>